<name>J0WU38_AURST</name>
<evidence type="ECO:0000313" key="3">
    <source>
        <dbReference type="Proteomes" id="UP000006514"/>
    </source>
</evidence>
<feature type="compositionally biased region" description="Basic and acidic residues" evidence="1">
    <location>
        <begin position="1017"/>
        <end position="1033"/>
    </location>
</feature>
<protein>
    <submittedName>
        <fullName evidence="2">Uncharacterized protein</fullName>
    </submittedName>
</protein>
<feature type="compositionally biased region" description="Basic residues" evidence="1">
    <location>
        <begin position="1065"/>
        <end position="1080"/>
    </location>
</feature>
<evidence type="ECO:0000256" key="1">
    <source>
        <dbReference type="SAM" id="MobiDB-lite"/>
    </source>
</evidence>
<dbReference type="Proteomes" id="UP000006514">
    <property type="component" value="Unassembled WGS sequence"/>
</dbReference>
<feature type="compositionally biased region" description="Low complexity" evidence="1">
    <location>
        <begin position="1038"/>
        <end position="1057"/>
    </location>
</feature>
<dbReference type="KEGG" id="adl:AURDEDRAFT_173712"/>
<reference evidence="3" key="1">
    <citation type="journal article" date="2012" name="Science">
        <title>The Paleozoic origin of enzymatic lignin decomposition reconstructed from 31 fungal genomes.</title>
        <authorList>
            <person name="Floudas D."/>
            <person name="Binder M."/>
            <person name="Riley R."/>
            <person name="Barry K."/>
            <person name="Blanchette R.A."/>
            <person name="Henrissat B."/>
            <person name="Martinez A.T."/>
            <person name="Otillar R."/>
            <person name="Spatafora J.W."/>
            <person name="Yadav J.S."/>
            <person name="Aerts A."/>
            <person name="Benoit I."/>
            <person name="Boyd A."/>
            <person name="Carlson A."/>
            <person name="Copeland A."/>
            <person name="Coutinho P.M."/>
            <person name="de Vries R.P."/>
            <person name="Ferreira P."/>
            <person name="Findley K."/>
            <person name="Foster B."/>
            <person name="Gaskell J."/>
            <person name="Glotzer D."/>
            <person name="Gorecki P."/>
            <person name="Heitman J."/>
            <person name="Hesse C."/>
            <person name="Hori C."/>
            <person name="Igarashi K."/>
            <person name="Jurgens J.A."/>
            <person name="Kallen N."/>
            <person name="Kersten P."/>
            <person name="Kohler A."/>
            <person name="Kuees U."/>
            <person name="Kumar T.K.A."/>
            <person name="Kuo A."/>
            <person name="LaButti K."/>
            <person name="Larrondo L.F."/>
            <person name="Lindquist E."/>
            <person name="Ling A."/>
            <person name="Lombard V."/>
            <person name="Lucas S."/>
            <person name="Lundell T."/>
            <person name="Martin R."/>
            <person name="McLaughlin D.J."/>
            <person name="Morgenstern I."/>
            <person name="Morin E."/>
            <person name="Murat C."/>
            <person name="Nagy L.G."/>
            <person name="Nolan M."/>
            <person name="Ohm R.A."/>
            <person name="Patyshakuliyeva A."/>
            <person name="Rokas A."/>
            <person name="Ruiz-Duenas F.J."/>
            <person name="Sabat G."/>
            <person name="Salamov A."/>
            <person name="Samejima M."/>
            <person name="Schmutz J."/>
            <person name="Slot J.C."/>
            <person name="St John F."/>
            <person name="Stenlid J."/>
            <person name="Sun H."/>
            <person name="Sun S."/>
            <person name="Syed K."/>
            <person name="Tsang A."/>
            <person name="Wiebenga A."/>
            <person name="Young D."/>
            <person name="Pisabarro A."/>
            <person name="Eastwood D.C."/>
            <person name="Martin F."/>
            <person name="Cullen D."/>
            <person name="Grigoriev I.V."/>
            <person name="Hibbett D.S."/>
        </authorList>
    </citation>
    <scope>NUCLEOTIDE SEQUENCE [LARGE SCALE GENOMIC DNA]</scope>
    <source>
        <strain evidence="3">TFB10046</strain>
    </source>
</reference>
<evidence type="ECO:0000313" key="2">
    <source>
        <dbReference type="EMBL" id="EJD37191.1"/>
    </source>
</evidence>
<proteinExistence type="predicted"/>
<feature type="region of interest" description="Disordered" evidence="1">
    <location>
        <begin position="549"/>
        <end position="586"/>
    </location>
</feature>
<gene>
    <name evidence="2" type="ORF">AURDEDRAFT_173712</name>
</gene>
<feature type="region of interest" description="Disordered" evidence="1">
    <location>
        <begin position="997"/>
        <end position="1103"/>
    </location>
</feature>
<feature type="region of interest" description="Disordered" evidence="1">
    <location>
        <begin position="491"/>
        <end position="531"/>
    </location>
</feature>
<sequence>MARNDSTDADDSVPHDLQVIVDAIEYERKLSTFTIADVEALNDALTERGERGRLKVFPYMPFTSSEFEKWMHKVCSIVKRIEAGGLELAAALPELLPIPTPARFGTSSIVFAYMDDFNKSSAAWIRTHEYFKKLLGMPRVVDRPLLPAFVPNAVPTFRGDPTAPYLSRDAVGFLTSSARETLEGPSDASAPPIHRGYFNHSYVFMGKGEVAGGWEHDILFLSNVDHVLYPPPNELPTRRGDARYGPHEESRYTQWHEVGRYHMAFVPTCADGAVDELEHQELDGDMAWYNVDFAEHCTETSKGRFQASVALRASLASDWNEAQDDYVRWGQIRRADVGMPQKAFMRGRQALGYLDHVLTRRQLLVAVAGYQRALQEIRGWNNYQRCRSEERDIQRFYEKRGAPFAPSVNLAQNKWQRKPYRGIFTWDESVAKRVAQFGVAVFFLVAFKRDQVLNPIWQRAEFVHPKCVTTLWEDLGENGFLAGVQETRAQPIADERGIGEDNDEPGDWENRYGDDEPQPLGETRTPADLTTELGHTMNRALREDVVRASGHGGPAFTVSAGKRKASSQPAEDQPPSKRTRSEVGKTRYPKKDEFTWPVYFPVPWEPARQAIQVADASDARYKTLYESDDPEWPMSDELLHGRELLTPTLGSFARMNSEGYLSRMVASYTGLRGPYIKEAATNSPDTAHRFSSAQWRQILKGFVPRAAHIAYSKALGIYVDDSEEDDVASARVARETGGAAQRPAQRRSEAETGSSIAAEPGAHHVAPETESSLRFMDLDEEPTAEDDAREFEQRVFMRSVSDGQRDLAPETDRCEYEPDGWRLEGVGLVRALDHFQWFVEEEDEVDFAEKDEDRRDEGRIINLRRAGKKSRRLDTHDYFWNYERGWVLGFELPPDGLRSVVLGERLTKRLRFFEDAGGQGKRQYKYDTEDQPMQLRVWQSRPMEQRLSLGYDPLGKVGFRTECPAKFHLSPENYELVYAGARAAGLVVAQQRRALENQREGERREEERAVAAQNIPQERDRASGRESPRHGERDAEDATTPVSGSASTSGTGAASVVFPQATVFKGKKPGKKAREKRVRQGQREERADEASKSMEIDRGPHDGWDLNKALTPDVFMFNEHQLPPFAPPPTDDPQFSSYVWPTVSWRTLIIWDISELMFRFELYGLDFFLRKQYPTALALTRESTLERQQLIFDIWQGRNFLPSGPSPLTADDWQVREPAVRAFGRIVKTWPRTAVPEAPASFTRDEFTAYEQAVWLAYGQTYMDYHWREAPFPCCYPKSPPF</sequence>
<keyword evidence="3" id="KW-1185">Reference proteome</keyword>
<feature type="region of interest" description="Disordered" evidence="1">
    <location>
        <begin position="733"/>
        <end position="769"/>
    </location>
</feature>
<feature type="compositionally biased region" description="Basic and acidic residues" evidence="1">
    <location>
        <begin position="1081"/>
        <end position="1103"/>
    </location>
</feature>
<dbReference type="OrthoDB" id="2634326at2759"/>
<dbReference type="InParanoid" id="J0WU38"/>
<dbReference type="EMBL" id="JH687845">
    <property type="protein sequence ID" value="EJD37191.1"/>
    <property type="molecule type" value="Genomic_DNA"/>
</dbReference>
<feature type="compositionally biased region" description="Basic and acidic residues" evidence="1">
    <location>
        <begin position="997"/>
        <end position="1009"/>
    </location>
</feature>
<accession>J0WU38</accession>
<organism evidence="2 3">
    <name type="scientific">Auricularia subglabra (strain TFB-10046 / SS5)</name>
    <name type="common">White-rot fungus</name>
    <name type="synonym">Auricularia delicata (strain TFB10046)</name>
    <dbReference type="NCBI Taxonomy" id="717982"/>
    <lineage>
        <taxon>Eukaryota</taxon>
        <taxon>Fungi</taxon>
        <taxon>Dikarya</taxon>
        <taxon>Basidiomycota</taxon>
        <taxon>Agaricomycotina</taxon>
        <taxon>Agaricomycetes</taxon>
        <taxon>Auriculariales</taxon>
        <taxon>Auriculariaceae</taxon>
        <taxon>Auricularia</taxon>
    </lineage>
</organism>